<feature type="region of interest" description="Disordered" evidence="1">
    <location>
        <begin position="1"/>
        <end position="57"/>
    </location>
</feature>
<protein>
    <submittedName>
        <fullName evidence="2">Uncharacterized protein</fullName>
    </submittedName>
</protein>
<accession>A0A8K0P3X4</accession>
<reference evidence="2" key="1">
    <citation type="submission" date="2013-04" db="EMBL/GenBank/DDBJ databases">
        <authorList>
            <person name="Qu J."/>
            <person name="Murali S.C."/>
            <person name="Bandaranaike D."/>
            <person name="Bellair M."/>
            <person name="Blankenburg K."/>
            <person name="Chao H."/>
            <person name="Dinh H."/>
            <person name="Doddapaneni H."/>
            <person name="Downs B."/>
            <person name="Dugan-Rocha S."/>
            <person name="Elkadiri S."/>
            <person name="Gnanaolivu R.D."/>
            <person name="Hernandez B."/>
            <person name="Javaid M."/>
            <person name="Jayaseelan J.C."/>
            <person name="Lee S."/>
            <person name="Li M."/>
            <person name="Ming W."/>
            <person name="Munidasa M."/>
            <person name="Muniz J."/>
            <person name="Nguyen L."/>
            <person name="Ongeri F."/>
            <person name="Osuji N."/>
            <person name="Pu L.-L."/>
            <person name="Puazo M."/>
            <person name="Qu C."/>
            <person name="Quiroz J."/>
            <person name="Raj R."/>
            <person name="Weissenberger G."/>
            <person name="Xin Y."/>
            <person name="Zou X."/>
            <person name="Han Y."/>
            <person name="Richards S."/>
            <person name="Worley K."/>
            <person name="Muzny D."/>
            <person name="Gibbs R."/>
        </authorList>
    </citation>
    <scope>NUCLEOTIDE SEQUENCE</scope>
    <source>
        <strain evidence="2">Sampled in the wild</strain>
    </source>
</reference>
<feature type="compositionally biased region" description="Polar residues" evidence="1">
    <location>
        <begin position="509"/>
        <end position="520"/>
    </location>
</feature>
<feature type="compositionally biased region" description="Polar residues" evidence="1">
    <location>
        <begin position="330"/>
        <end position="343"/>
    </location>
</feature>
<comment type="caution">
    <text evidence="2">The sequence shown here is derived from an EMBL/GenBank/DDBJ whole genome shotgun (WGS) entry which is preliminary data.</text>
</comment>
<feature type="compositionally biased region" description="Acidic residues" evidence="1">
    <location>
        <begin position="648"/>
        <end position="664"/>
    </location>
</feature>
<feature type="compositionally biased region" description="Basic and acidic residues" evidence="1">
    <location>
        <begin position="348"/>
        <end position="373"/>
    </location>
</feature>
<feature type="compositionally biased region" description="Basic and acidic residues" evidence="1">
    <location>
        <begin position="638"/>
        <end position="647"/>
    </location>
</feature>
<keyword evidence="3" id="KW-1185">Reference proteome</keyword>
<dbReference type="EMBL" id="KZ308556">
    <property type="protein sequence ID" value="KAG8231423.1"/>
    <property type="molecule type" value="Genomic_DNA"/>
</dbReference>
<gene>
    <name evidence="2" type="ORF">J437_LFUL011877</name>
</gene>
<feature type="compositionally biased region" description="Basic and acidic residues" evidence="1">
    <location>
        <begin position="491"/>
        <end position="500"/>
    </location>
</feature>
<dbReference type="OrthoDB" id="2161974at2759"/>
<feature type="compositionally biased region" description="Basic and acidic residues" evidence="1">
    <location>
        <begin position="193"/>
        <end position="216"/>
    </location>
</feature>
<feature type="compositionally biased region" description="Basic and acidic residues" evidence="1">
    <location>
        <begin position="8"/>
        <end position="29"/>
    </location>
</feature>
<evidence type="ECO:0000313" key="2">
    <source>
        <dbReference type="EMBL" id="KAG8231423.1"/>
    </source>
</evidence>
<feature type="region of interest" description="Disordered" evidence="1">
    <location>
        <begin position="87"/>
        <end position="232"/>
    </location>
</feature>
<feature type="compositionally biased region" description="Low complexity" evidence="1">
    <location>
        <begin position="628"/>
        <end position="637"/>
    </location>
</feature>
<feature type="region of interest" description="Disordered" evidence="1">
    <location>
        <begin position="310"/>
        <end position="664"/>
    </location>
</feature>
<dbReference type="AlphaFoldDB" id="A0A8K0P3X4"/>
<feature type="compositionally biased region" description="Basic and acidic residues" evidence="1">
    <location>
        <begin position="316"/>
        <end position="329"/>
    </location>
</feature>
<name>A0A8K0P3X4_LADFU</name>
<proteinExistence type="predicted"/>
<feature type="compositionally biased region" description="Polar residues" evidence="1">
    <location>
        <begin position="136"/>
        <end position="159"/>
    </location>
</feature>
<evidence type="ECO:0000313" key="3">
    <source>
        <dbReference type="Proteomes" id="UP000792457"/>
    </source>
</evidence>
<sequence length="857" mass="90613">MGGINRAIRKETAGVEARISDQRPVESRDSQPAGGDSPRSTSRGLKSKFGRASNGGAKEIVDPPILMYILHMVIILAKLVKEQQGNSPKGIRREDLPQSNVSASNSNIPNAVHGGSIPNPRSGRREVIPGSRLSRESQSLSGSNTRLASNPPGRQSSSVARAPSAQKSHRPGVISAPSDKSRLLKVGEGVRGGLERSAERVVDSQEDHQISERPVDPRGSSTRLEGAGESVVQSSKGLSGVIYRTGECVDRTAVNHSGRYASTNSASEKLNKNESHIIGPNGRVIGGGIYGRVNKVDHYEDAKTASQNINANIESRINHQEAEVRDRSRSATPVGTPGSQRSSPVVVELRKESSLDGLRSSDRQLETVEEKSLESLTSESEVIQTSGTPEETKESLQQDSPCGDEVDKSNSAMRNGSVEVQGVQSHPMEVENPVKQSRITCPSPVSRPKPKGGLLSPRDEDGTNLGGPGSGIPKPTAAVKGTAKLGPLTRAESEPGDDGRNMANRKVSEVSNESGVTTFPRQRKINRPGGGKDELNIAMVSPMMQPTAQNSPAENRGNLLTSPENSLNRRGVPQNGDMCSPTDAPYSKSGTPSSRRKAELAAYEGKGKTEGKRVTLLNNEAQEKESSSAKPSVSVPSKQEKGEKQITEEDEEEGSGGGGGEEDAAMQIKPMQPLHHFRPSSSHFGFTTSPSQRPIISNFSASARNLTPPSVHLSSNSNRIGGGYMTDSGIGRCGSSPYARPCLPLRSVSGRRGMGTSSHGGDSADYSDLDSCDLASGYMSDGDVLRCGGGFGMSSCSNANGGSSLSSNGGYGAIRVNNRGYSEAYDGYMSEGGASLYARKAQASYSSSGQPLLIRED</sequence>
<feature type="non-terminal residue" evidence="2">
    <location>
        <position position="1"/>
    </location>
</feature>
<feature type="compositionally biased region" description="Polar residues" evidence="1">
    <location>
        <begin position="97"/>
        <end position="109"/>
    </location>
</feature>
<evidence type="ECO:0000256" key="1">
    <source>
        <dbReference type="SAM" id="MobiDB-lite"/>
    </source>
</evidence>
<dbReference type="Proteomes" id="UP000792457">
    <property type="component" value="Unassembled WGS sequence"/>
</dbReference>
<organism evidence="2 3">
    <name type="scientific">Ladona fulva</name>
    <name type="common">Scarce chaser dragonfly</name>
    <name type="synonym">Libellula fulva</name>
    <dbReference type="NCBI Taxonomy" id="123851"/>
    <lineage>
        <taxon>Eukaryota</taxon>
        <taxon>Metazoa</taxon>
        <taxon>Ecdysozoa</taxon>
        <taxon>Arthropoda</taxon>
        <taxon>Hexapoda</taxon>
        <taxon>Insecta</taxon>
        <taxon>Pterygota</taxon>
        <taxon>Palaeoptera</taxon>
        <taxon>Odonata</taxon>
        <taxon>Epiprocta</taxon>
        <taxon>Anisoptera</taxon>
        <taxon>Libelluloidea</taxon>
        <taxon>Libellulidae</taxon>
        <taxon>Ladona</taxon>
    </lineage>
</organism>
<reference evidence="2" key="2">
    <citation type="submission" date="2017-10" db="EMBL/GenBank/DDBJ databases">
        <title>Ladona fulva Genome sequencing and assembly.</title>
        <authorList>
            <person name="Murali S."/>
            <person name="Richards S."/>
            <person name="Bandaranaike D."/>
            <person name="Bellair M."/>
            <person name="Blankenburg K."/>
            <person name="Chao H."/>
            <person name="Dinh H."/>
            <person name="Doddapaneni H."/>
            <person name="Dugan-Rocha S."/>
            <person name="Elkadiri S."/>
            <person name="Gnanaolivu R."/>
            <person name="Hernandez B."/>
            <person name="Skinner E."/>
            <person name="Javaid M."/>
            <person name="Lee S."/>
            <person name="Li M."/>
            <person name="Ming W."/>
            <person name="Munidasa M."/>
            <person name="Muniz J."/>
            <person name="Nguyen L."/>
            <person name="Hughes D."/>
            <person name="Osuji N."/>
            <person name="Pu L.-L."/>
            <person name="Puazo M."/>
            <person name="Qu C."/>
            <person name="Quiroz J."/>
            <person name="Raj R."/>
            <person name="Weissenberger G."/>
            <person name="Xin Y."/>
            <person name="Zou X."/>
            <person name="Han Y."/>
            <person name="Worley K."/>
            <person name="Muzny D."/>
            <person name="Gibbs R."/>
        </authorList>
    </citation>
    <scope>NUCLEOTIDE SEQUENCE</scope>
    <source>
        <strain evidence="2">Sampled in the wild</strain>
    </source>
</reference>
<feature type="compositionally biased region" description="Polar residues" evidence="1">
    <location>
        <begin position="544"/>
        <end position="568"/>
    </location>
</feature>